<organism evidence="1 2">
    <name type="scientific">Colletotrichum truncatum</name>
    <name type="common">Anthracnose fungus</name>
    <name type="synonym">Colletotrichum capsici</name>
    <dbReference type="NCBI Taxonomy" id="5467"/>
    <lineage>
        <taxon>Eukaryota</taxon>
        <taxon>Fungi</taxon>
        <taxon>Dikarya</taxon>
        <taxon>Ascomycota</taxon>
        <taxon>Pezizomycotina</taxon>
        <taxon>Sordariomycetes</taxon>
        <taxon>Hypocreomycetidae</taxon>
        <taxon>Glomerellales</taxon>
        <taxon>Glomerellaceae</taxon>
        <taxon>Colletotrichum</taxon>
        <taxon>Colletotrichum truncatum species complex</taxon>
    </lineage>
</organism>
<reference evidence="1 2" key="1">
    <citation type="journal article" date="2020" name="Phytopathology">
        <title>Genome Sequence Resources of Colletotrichum truncatum, C. plurivorum, C. musicola, and C. sojae: Four Species Pathogenic to Soybean (Glycine max).</title>
        <authorList>
            <person name="Rogerio F."/>
            <person name="Boufleur T.R."/>
            <person name="Ciampi-Guillardi M."/>
            <person name="Sukno S.A."/>
            <person name="Thon M.R."/>
            <person name="Massola Junior N.S."/>
            <person name="Baroncelli R."/>
        </authorList>
    </citation>
    <scope>NUCLEOTIDE SEQUENCE [LARGE SCALE GENOMIC DNA]</scope>
    <source>
        <strain evidence="1 2">CMES1059</strain>
    </source>
</reference>
<sequence length="1085" mass="118488">MQTYRQDPSASSVTSKDPETGTIRSQLASTAPTSTLPSQPPLTCLAGPLEPKQSSLINSSTLPALDRKDGRHNRVLPSSATWTSSSADLNLFPDTDETQDRQRFVQEYNRLAKKHGIRVLVVEDFERGRPELPITMSEKRRWWSRVFRSPSSGPTTRGIFRIPGSLRVVNAIFDYYCYDRTGEDVTSTIRCPSLPLHINAGAHDVASAFKKLLSVLPGGILGSLSLFDAFVAIQSQLRGEPELSRTKETKLRARLIALAISTTKSLFRRELICAVFGLLSVIGRAAEMTAREDEQGRPLPTSDLMGYTALGIVFGPLLVGDLIDSYTMKVATPSSGLLLFPLTPPQLKRERQRKGLLQEDTISLPVDKVHVANNIAEMLIANWREVVRNMKNLTKLPGNDQGAESASRRMFLRSSGSGPVTIGLPKGWRSKQSSSGISMNREGSPAPDTPTPASRTMGLPVSKTSGTLADKLEIKRCRPKVSRSASSNRLSLRQSLNPLSPTAEETSTDSRSISKLNRPITHSSHVATAAQPTINKRSGGKPGKPLPISTPKTEKSGKLFDEIYEPRSFPGQHSPESPRVSYEFVPARSSSKWASKDLQGATEANYKQSPRRSGVSSPRSSNESNEKGTALDSFALHQLAMGNVSGTSSSGSPTEMAPERTHLSPENVSPRTIISLKDEGFLSLTHKKTATRSTNLAEDEDFDRDKSPSRMRTPTGSGSILTSFRGSETRPSGVKAMAAMFEVASKDSQYVPSPMATRQPRANKLVTSLSNSMTNTPSPKSLKLARSAWSLGKVSIKQRSQSSDGSSKTKCSSQKIQRIVMAENVAHSAEKPNFGRLRRAPNIQSHQKAPTEAPAFNEDRNPPTLGTMVSPAEQPPIAQHVNFPRPPSSSSIRQPGEELIPQRPGSPGGNSLLHAQTRTLQRQLDAKTEEAASLRRQLETRENVDVGILSEQLRSAKRECAMWKGRAEAAEKRVAALERFTRRLRNIKGGDAQDDVDSLSAKSRGSRETTGTEDEELVASRIRTAFMDMNGIRNVDGGASAWWNERRSGNDSRVDKKQHAGMTEQSAMLKIAEAVQKLLADEGLE</sequence>
<gene>
    <name evidence="1" type="ORF">CTRU02_201638</name>
</gene>
<name>A0ACC3ZHZ2_COLTU</name>
<dbReference type="EMBL" id="VUJX02000001">
    <property type="protein sequence ID" value="KAL0943751.1"/>
    <property type="molecule type" value="Genomic_DNA"/>
</dbReference>
<comment type="caution">
    <text evidence="1">The sequence shown here is derived from an EMBL/GenBank/DDBJ whole genome shotgun (WGS) entry which is preliminary data.</text>
</comment>
<dbReference type="Proteomes" id="UP000805649">
    <property type="component" value="Unassembled WGS sequence"/>
</dbReference>
<protein>
    <submittedName>
        <fullName evidence="1">RhoGAP domain-containing protein</fullName>
    </submittedName>
</protein>
<evidence type="ECO:0000313" key="1">
    <source>
        <dbReference type="EMBL" id="KAL0943751.1"/>
    </source>
</evidence>
<accession>A0ACC3ZHZ2</accession>
<evidence type="ECO:0000313" key="2">
    <source>
        <dbReference type="Proteomes" id="UP000805649"/>
    </source>
</evidence>
<proteinExistence type="predicted"/>
<keyword evidence="2" id="KW-1185">Reference proteome</keyword>